<dbReference type="GO" id="GO:0062054">
    <property type="term" value="F:fluoride channel activity"/>
    <property type="evidence" value="ECO:0007669"/>
    <property type="project" value="UniProtKB-UniRule"/>
</dbReference>
<dbReference type="GO" id="GO:0046872">
    <property type="term" value="F:metal ion binding"/>
    <property type="evidence" value="ECO:0007669"/>
    <property type="project" value="UniProtKB-KW"/>
</dbReference>
<evidence type="ECO:0000256" key="9">
    <source>
        <dbReference type="ARBA" id="ARBA00035120"/>
    </source>
</evidence>
<feature type="transmembrane region" description="Helical" evidence="11">
    <location>
        <begin position="68"/>
        <end position="85"/>
    </location>
</feature>
<keyword evidence="11" id="KW-0915">Sodium</keyword>
<evidence type="ECO:0000256" key="10">
    <source>
        <dbReference type="ARBA" id="ARBA00035585"/>
    </source>
</evidence>
<dbReference type="Proteomes" id="UP000823964">
    <property type="component" value="Unassembled WGS sequence"/>
</dbReference>
<feature type="transmembrane region" description="Helical" evidence="11">
    <location>
        <begin position="97"/>
        <end position="122"/>
    </location>
</feature>
<dbReference type="PANTHER" id="PTHR28259">
    <property type="entry name" value="FLUORIDE EXPORT PROTEIN 1-RELATED"/>
    <property type="match status" value="1"/>
</dbReference>
<evidence type="ECO:0000256" key="6">
    <source>
        <dbReference type="ARBA" id="ARBA00023065"/>
    </source>
</evidence>
<dbReference type="NCBIfam" id="TIGR00494">
    <property type="entry name" value="crcB"/>
    <property type="match status" value="1"/>
</dbReference>
<feature type="transmembrane region" description="Helical" evidence="11">
    <location>
        <begin position="34"/>
        <end position="56"/>
    </location>
</feature>
<keyword evidence="3" id="KW-0997">Cell inner membrane</keyword>
<keyword evidence="11" id="KW-0479">Metal-binding</keyword>
<keyword evidence="7 11" id="KW-0472">Membrane</keyword>
<keyword evidence="6 11" id="KW-0406">Ion transport</keyword>
<sequence>MQTLICVGLGSFCGGIMRYGCGLWVQQHWGESGFPRHTLLINLGGCLLLGVLNGLFSLRELMHPDLRAALTVGLCGGFTTFSTFSQESFRLMRSGAWVSALSYVALSVFLGLILFGAGWWAARRVI</sequence>
<comment type="function">
    <text evidence="11">Fluoride-specific ion channel. Important for reducing fluoride concentration in the cell, thus reducing its toxicity.</text>
</comment>
<dbReference type="Pfam" id="PF02537">
    <property type="entry name" value="CRCB"/>
    <property type="match status" value="1"/>
</dbReference>
<evidence type="ECO:0000256" key="5">
    <source>
        <dbReference type="ARBA" id="ARBA00022989"/>
    </source>
</evidence>
<evidence type="ECO:0000313" key="12">
    <source>
        <dbReference type="EMBL" id="HIX20215.1"/>
    </source>
</evidence>
<proteinExistence type="inferred from homology"/>
<evidence type="ECO:0000256" key="2">
    <source>
        <dbReference type="ARBA" id="ARBA00022475"/>
    </source>
</evidence>
<dbReference type="InterPro" id="IPR003691">
    <property type="entry name" value="FluC"/>
</dbReference>
<evidence type="ECO:0000256" key="8">
    <source>
        <dbReference type="ARBA" id="ARBA00023303"/>
    </source>
</evidence>
<reference evidence="12" key="2">
    <citation type="submission" date="2021-04" db="EMBL/GenBank/DDBJ databases">
        <authorList>
            <person name="Gilroy R."/>
        </authorList>
    </citation>
    <scope>NUCLEOTIDE SEQUENCE</scope>
    <source>
        <strain evidence="12">14975</strain>
    </source>
</reference>
<keyword evidence="2 11" id="KW-1003">Cell membrane</keyword>
<comment type="caution">
    <text evidence="12">The sequence shown here is derived from an EMBL/GenBank/DDBJ whole genome shotgun (WGS) entry which is preliminary data.</text>
</comment>
<feature type="binding site" evidence="11">
    <location>
        <position position="79"/>
    </location>
    <ligand>
        <name>Na(+)</name>
        <dbReference type="ChEBI" id="CHEBI:29101"/>
        <note>structural</note>
    </ligand>
</feature>
<dbReference type="HAMAP" id="MF_00454">
    <property type="entry name" value="FluC"/>
    <property type="match status" value="1"/>
</dbReference>
<evidence type="ECO:0000256" key="4">
    <source>
        <dbReference type="ARBA" id="ARBA00022692"/>
    </source>
</evidence>
<dbReference type="AlphaFoldDB" id="A0A9D1VCD5"/>
<gene>
    <name evidence="11 12" type="primary">crcB</name>
    <name evidence="11" type="synonym">fluC</name>
    <name evidence="12" type="ORF">H9862_06425</name>
</gene>
<comment type="similarity">
    <text evidence="9 11">Belongs to the fluoride channel Fluc/FEX (TC 1.A.43) family.</text>
</comment>
<organism evidence="12 13">
    <name type="scientific">Candidatus Akkermansia intestinigallinarum</name>
    <dbReference type="NCBI Taxonomy" id="2838431"/>
    <lineage>
        <taxon>Bacteria</taxon>
        <taxon>Pseudomonadati</taxon>
        <taxon>Verrucomicrobiota</taxon>
        <taxon>Verrucomicrobiia</taxon>
        <taxon>Verrucomicrobiales</taxon>
        <taxon>Akkermansiaceae</taxon>
        <taxon>Akkermansia</taxon>
    </lineage>
</organism>
<evidence type="ECO:0000256" key="7">
    <source>
        <dbReference type="ARBA" id="ARBA00023136"/>
    </source>
</evidence>
<evidence type="ECO:0000313" key="13">
    <source>
        <dbReference type="Proteomes" id="UP000823964"/>
    </source>
</evidence>
<evidence type="ECO:0000256" key="3">
    <source>
        <dbReference type="ARBA" id="ARBA00022519"/>
    </source>
</evidence>
<keyword evidence="4 11" id="KW-0812">Transmembrane</keyword>
<dbReference type="PANTHER" id="PTHR28259:SF1">
    <property type="entry name" value="FLUORIDE EXPORT PROTEIN 1-RELATED"/>
    <property type="match status" value="1"/>
</dbReference>
<keyword evidence="11" id="KW-0813">Transport</keyword>
<name>A0A9D1VCD5_9BACT</name>
<keyword evidence="5 11" id="KW-1133">Transmembrane helix</keyword>
<keyword evidence="8 11" id="KW-0407">Ion channel</keyword>
<comment type="activity regulation">
    <text evidence="11">Na(+) is not transported, but it plays an essential structural role and its presence is essential for fluoride channel function.</text>
</comment>
<comment type="catalytic activity">
    <reaction evidence="10">
        <text>fluoride(in) = fluoride(out)</text>
        <dbReference type="Rhea" id="RHEA:76159"/>
        <dbReference type="ChEBI" id="CHEBI:17051"/>
    </reaction>
    <physiologicalReaction direction="left-to-right" evidence="10">
        <dbReference type="Rhea" id="RHEA:76160"/>
    </physiologicalReaction>
</comment>
<feature type="binding site" evidence="11">
    <location>
        <position position="76"/>
    </location>
    <ligand>
        <name>Na(+)</name>
        <dbReference type="ChEBI" id="CHEBI:29101"/>
        <note>structural</note>
    </ligand>
</feature>
<dbReference type="GO" id="GO:0140114">
    <property type="term" value="P:cellular detoxification of fluoride"/>
    <property type="evidence" value="ECO:0007669"/>
    <property type="project" value="UniProtKB-UniRule"/>
</dbReference>
<reference evidence="12" key="1">
    <citation type="journal article" date="2021" name="PeerJ">
        <title>Extensive microbial diversity within the chicken gut microbiome revealed by metagenomics and culture.</title>
        <authorList>
            <person name="Gilroy R."/>
            <person name="Ravi A."/>
            <person name="Getino M."/>
            <person name="Pursley I."/>
            <person name="Horton D.L."/>
            <person name="Alikhan N.F."/>
            <person name="Baker D."/>
            <person name="Gharbi K."/>
            <person name="Hall N."/>
            <person name="Watson M."/>
            <person name="Adriaenssens E.M."/>
            <person name="Foster-Nyarko E."/>
            <person name="Jarju S."/>
            <person name="Secka A."/>
            <person name="Antonio M."/>
            <person name="Oren A."/>
            <person name="Chaudhuri R.R."/>
            <person name="La Ragione R."/>
            <person name="Hildebrand F."/>
            <person name="Pallen M.J."/>
        </authorList>
    </citation>
    <scope>NUCLEOTIDE SEQUENCE</scope>
    <source>
        <strain evidence="12">14975</strain>
    </source>
</reference>
<comment type="subcellular location">
    <subcellularLocation>
        <location evidence="1 11">Cell membrane</location>
        <topology evidence="1 11">Multi-pass membrane protein</topology>
    </subcellularLocation>
</comment>
<protein>
    <recommendedName>
        <fullName evidence="11">Fluoride-specific ion channel FluC</fullName>
    </recommendedName>
</protein>
<accession>A0A9D1VCD5</accession>
<dbReference type="GO" id="GO:0005886">
    <property type="term" value="C:plasma membrane"/>
    <property type="evidence" value="ECO:0007669"/>
    <property type="project" value="UniProtKB-SubCell"/>
</dbReference>
<dbReference type="EMBL" id="DXFQ01000114">
    <property type="protein sequence ID" value="HIX20215.1"/>
    <property type="molecule type" value="Genomic_DNA"/>
</dbReference>
<evidence type="ECO:0000256" key="1">
    <source>
        <dbReference type="ARBA" id="ARBA00004651"/>
    </source>
</evidence>
<evidence type="ECO:0000256" key="11">
    <source>
        <dbReference type="HAMAP-Rule" id="MF_00454"/>
    </source>
</evidence>